<evidence type="ECO:0000313" key="1">
    <source>
        <dbReference type="EMBL" id="TQE13167.1"/>
    </source>
</evidence>
<dbReference type="AlphaFoldDB" id="A0A540NQ47"/>
<accession>A0A540NQ47</accession>
<sequence length="86" mass="9574">MLLLASYNGGYHAQSNFNAGQSSYDNGGYNGYICGQSSHGKDVSGYNDAYRNFQSKNSGKGRFRYNNGERFNTYSIFRKTGQTSLN</sequence>
<dbReference type="EMBL" id="VIEB01000013">
    <property type="protein sequence ID" value="TQE13167.1"/>
    <property type="molecule type" value="Genomic_DNA"/>
</dbReference>
<dbReference type="Proteomes" id="UP000315295">
    <property type="component" value="Unassembled WGS sequence"/>
</dbReference>
<keyword evidence="2" id="KW-1185">Reference proteome</keyword>
<organism evidence="1 2">
    <name type="scientific">Malus baccata</name>
    <name type="common">Siberian crab apple</name>
    <name type="synonym">Pyrus baccata</name>
    <dbReference type="NCBI Taxonomy" id="106549"/>
    <lineage>
        <taxon>Eukaryota</taxon>
        <taxon>Viridiplantae</taxon>
        <taxon>Streptophyta</taxon>
        <taxon>Embryophyta</taxon>
        <taxon>Tracheophyta</taxon>
        <taxon>Spermatophyta</taxon>
        <taxon>Magnoliopsida</taxon>
        <taxon>eudicotyledons</taxon>
        <taxon>Gunneridae</taxon>
        <taxon>Pentapetalae</taxon>
        <taxon>rosids</taxon>
        <taxon>fabids</taxon>
        <taxon>Rosales</taxon>
        <taxon>Rosaceae</taxon>
        <taxon>Amygdaloideae</taxon>
        <taxon>Maleae</taxon>
        <taxon>Malus</taxon>
    </lineage>
</organism>
<name>A0A540NQ47_MALBA</name>
<proteinExistence type="predicted"/>
<comment type="caution">
    <text evidence="1">The sequence shown here is derived from an EMBL/GenBank/DDBJ whole genome shotgun (WGS) entry which is preliminary data.</text>
</comment>
<gene>
    <name evidence="1" type="ORF">C1H46_001251</name>
</gene>
<protein>
    <submittedName>
        <fullName evidence="1">Uncharacterized protein</fullName>
    </submittedName>
</protein>
<evidence type="ECO:0000313" key="2">
    <source>
        <dbReference type="Proteomes" id="UP000315295"/>
    </source>
</evidence>
<reference evidence="1 2" key="1">
    <citation type="journal article" date="2019" name="G3 (Bethesda)">
        <title>Sequencing of a Wild Apple (Malus baccata) Genome Unravels the Differences Between Cultivated and Wild Apple Species Regarding Disease Resistance and Cold Tolerance.</title>
        <authorList>
            <person name="Chen X."/>
        </authorList>
    </citation>
    <scope>NUCLEOTIDE SEQUENCE [LARGE SCALE GENOMIC DNA]</scope>
    <source>
        <strain evidence="2">cv. Shandingzi</strain>
        <tissue evidence="1">Leaves</tissue>
    </source>
</reference>